<dbReference type="InterPro" id="IPR052611">
    <property type="entry name" value="Plant_RLK_LysM"/>
</dbReference>
<sequence>MLCCDMAGEPHQPHEARRLLHRCQGRHHLPRLRVCGERLLDTWLYHGFVTTKIDVFAFGDVVLLELVTGREAVNEDGESLWSEAERVFGSGKGEIRVEENGLLQWMDMGLVEQSCPVESVVSVMNVAMACLRRDPSKQPSMVEAMYMLSKADEHFSDYSGDHGVSVHGGDVAAR</sequence>
<dbReference type="InterPro" id="IPR011009">
    <property type="entry name" value="Kinase-like_dom_sf"/>
</dbReference>
<gene>
    <name evidence="1" type="ORF">Cni_G02692</name>
</gene>
<organism evidence="1 2">
    <name type="scientific">Canna indica</name>
    <name type="common">Indian-shot</name>
    <dbReference type="NCBI Taxonomy" id="4628"/>
    <lineage>
        <taxon>Eukaryota</taxon>
        <taxon>Viridiplantae</taxon>
        <taxon>Streptophyta</taxon>
        <taxon>Embryophyta</taxon>
        <taxon>Tracheophyta</taxon>
        <taxon>Spermatophyta</taxon>
        <taxon>Magnoliopsida</taxon>
        <taxon>Liliopsida</taxon>
        <taxon>Zingiberales</taxon>
        <taxon>Cannaceae</taxon>
        <taxon>Canna</taxon>
    </lineage>
</organism>
<dbReference type="EMBL" id="CP136890">
    <property type="protein sequence ID" value="WOK93991.1"/>
    <property type="molecule type" value="Genomic_DNA"/>
</dbReference>
<reference evidence="1 2" key="1">
    <citation type="submission" date="2023-10" db="EMBL/GenBank/DDBJ databases">
        <title>Chromosome-scale genome assembly provides insights into flower coloration mechanisms of Canna indica.</title>
        <authorList>
            <person name="Li C."/>
        </authorList>
    </citation>
    <scope>NUCLEOTIDE SEQUENCE [LARGE SCALE GENOMIC DNA]</scope>
    <source>
        <tissue evidence="1">Flower</tissue>
    </source>
</reference>
<dbReference type="AlphaFoldDB" id="A0AAQ3JQJ9"/>
<dbReference type="Proteomes" id="UP001327560">
    <property type="component" value="Chromosome 1"/>
</dbReference>
<evidence type="ECO:0008006" key="3">
    <source>
        <dbReference type="Google" id="ProtNLM"/>
    </source>
</evidence>
<evidence type="ECO:0000313" key="1">
    <source>
        <dbReference type="EMBL" id="WOK93991.1"/>
    </source>
</evidence>
<dbReference type="Gene3D" id="1.10.510.10">
    <property type="entry name" value="Transferase(Phosphotransferase) domain 1"/>
    <property type="match status" value="1"/>
</dbReference>
<dbReference type="PANTHER" id="PTHR45927:SF15">
    <property type="entry name" value="SERINE_THREONINE RECEPTOR-LIKE KINASE NFP"/>
    <property type="match status" value="1"/>
</dbReference>
<name>A0AAQ3JQJ9_9LILI</name>
<accession>A0AAQ3JQJ9</accession>
<proteinExistence type="predicted"/>
<dbReference type="SUPFAM" id="SSF56112">
    <property type="entry name" value="Protein kinase-like (PK-like)"/>
    <property type="match status" value="1"/>
</dbReference>
<keyword evidence="2" id="KW-1185">Reference proteome</keyword>
<dbReference type="PANTHER" id="PTHR45927">
    <property type="entry name" value="LYSM-DOMAIN RECEPTOR-LIKE KINASE-RELATED"/>
    <property type="match status" value="1"/>
</dbReference>
<protein>
    <recommendedName>
        <fullName evidence="3">Serine-threonine/tyrosine-protein kinase catalytic domain-containing protein</fullName>
    </recommendedName>
</protein>
<evidence type="ECO:0000313" key="2">
    <source>
        <dbReference type="Proteomes" id="UP001327560"/>
    </source>
</evidence>